<feature type="compositionally biased region" description="Low complexity" evidence="5">
    <location>
        <begin position="16"/>
        <end position="34"/>
    </location>
</feature>
<evidence type="ECO:0000256" key="2">
    <source>
        <dbReference type="ARBA" id="ARBA00022737"/>
    </source>
</evidence>
<sequence>MGPALQSPLDNPAPFTTTTATTTATTTTTTTSSTQSAPLQNTVATTSASSRVSSATNPNKKPFQNLGLHSGAASGNLGLVKFALDNGQPIDSVVNGVLPIHAACCSNANIAVVLFLIEHGSDVNARRQPRKYGGERAVGSQAVGTTGSTPLHFAAANGCQTVVEILLRHGAIADLADKALHYSNRVFSVAFIATTHHHNNHSAAARNLNQRRVSLPSIMESPSSPTAPSAPRQSCDLGRPPLSREPFDTASEPIIQTTSTNSPSSHSWGFSLRDKPHSSQNFASSLLTGRRKSVDISAMGPVSPPTVHKIHRRASLDQISAEKLMDSKSRRDSDVSISETVVSGPSSCSTLASPMMLGSNGSESLLDDSEEMRVMSSAESSSMERSLSQPSLPLEGGVIRRLPESNARKSFDLRLFASPRQQVIVNDDAKPQIWSYRRRSIQEPFLSNDNDEKFNYSSQEISPQGNGRNNGKHRTSFPGNATISGRLSRLWTNGPGRDIQENIVHRKGGSAGSIGLFEVEDGEDDVWSPNNLAKNSVNRVEMSPVNKEMGADKARVGVLSRFSGIWSRR</sequence>
<dbReference type="PANTHER" id="PTHR24161">
    <property type="entry name" value="ANK_REP_REGION DOMAIN-CONTAINING PROTEIN-RELATED"/>
    <property type="match status" value="1"/>
</dbReference>
<feature type="compositionally biased region" description="Polar residues" evidence="5">
    <location>
        <begin position="254"/>
        <end position="268"/>
    </location>
</feature>
<feature type="compositionally biased region" description="Low complexity" evidence="5">
    <location>
        <begin position="42"/>
        <end position="56"/>
    </location>
</feature>
<name>A0A9P6N2S0_9FUNG</name>
<dbReference type="PROSITE" id="PS50088">
    <property type="entry name" value="ANK_REPEAT"/>
    <property type="match status" value="2"/>
</dbReference>
<protein>
    <recommendedName>
        <fullName evidence="1">protein S-acyltransferase</fullName>
        <ecNumber evidence="1">2.3.1.225</ecNumber>
    </recommendedName>
</protein>
<evidence type="ECO:0000256" key="1">
    <source>
        <dbReference type="ARBA" id="ARBA00012210"/>
    </source>
</evidence>
<feature type="compositionally biased region" description="Polar residues" evidence="5">
    <location>
        <begin position="335"/>
        <end position="352"/>
    </location>
</feature>
<feature type="compositionally biased region" description="Polar residues" evidence="5">
    <location>
        <begin position="455"/>
        <end position="469"/>
    </location>
</feature>
<feature type="compositionally biased region" description="Low complexity" evidence="5">
    <location>
        <begin position="374"/>
        <end position="388"/>
    </location>
</feature>
<proteinExistence type="predicted"/>
<keyword evidence="2" id="KW-0677">Repeat</keyword>
<gene>
    <name evidence="6" type="ORF">BGZ80_010456</name>
</gene>
<dbReference type="GO" id="GO:0019706">
    <property type="term" value="F:protein-cysteine S-palmitoyltransferase activity"/>
    <property type="evidence" value="ECO:0007669"/>
    <property type="project" value="UniProtKB-EC"/>
</dbReference>
<keyword evidence="3 4" id="KW-0040">ANK repeat</keyword>
<reference evidence="6" key="1">
    <citation type="journal article" date="2020" name="Fungal Divers.">
        <title>Resolving the Mortierellaceae phylogeny through synthesis of multi-gene phylogenetics and phylogenomics.</title>
        <authorList>
            <person name="Vandepol N."/>
            <person name="Liber J."/>
            <person name="Desiro A."/>
            <person name="Na H."/>
            <person name="Kennedy M."/>
            <person name="Barry K."/>
            <person name="Grigoriev I.V."/>
            <person name="Miller A.N."/>
            <person name="O'Donnell K."/>
            <person name="Stajich J.E."/>
            <person name="Bonito G."/>
        </authorList>
    </citation>
    <scope>NUCLEOTIDE SEQUENCE</scope>
    <source>
        <strain evidence="6">NRRL 2769</strain>
    </source>
</reference>
<feature type="region of interest" description="Disordered" evidence="5">
    <location>
        <begin position="217"/>
        <end position="275"/>
    </location>
</feature>
<comment type="caution">
    <text evidence="6">The sequence shown here is derived from an EMBL/GenBank/DDBJ whole genome shotgun (WGS) entry which is preliminary data.</text>
</comment>
<dbReference type="PROSITE" id="PS50297">
    <property type="entry name" value="ANK_REP_REGION"/>
    <property type="match status" value="2"/>
</dbReference>
<evidence type="ECO:0000256" key="4">
    <source>
        <dbReference type="PROSITE-ProRule" id="PRU00023"/>
    </source>
</evidence>
<keyword evidence="7" id="KW-1185">Reference proteome</keyword>
<organism evidence="6 7">
    <name type="scientific">Entomortierella chlamydospora</name>
    <dbReference type="NCBI Taxonomy" id="101097"/>
    <lineage>
        <taxon>Eukaryota</taxon>
        <taxon>Fungi</taxon>
        <taxon>Fungi incertae sedis</taxon>
        <taxon>Mucoromycota</taxon>
        <taxon>Mortierellomycotina</taxon>
        <taxon>Mortierellomycetes</taxon>
        <taxon>Mortierellales</taxon>
        <taxon>Mortierellaceae</taxon>
        <taxon>Entomortierella</taxon>
    </lineage>
</organism>
<dbReference type="EC" id="2.3.1.225" evidence="1"/>
<dbReference type="EMBL" id="JAAAID010000073">
    <property type="protein sequence ID" value="KAG0023076.1"/>
    <property type="molecule type" value="Genomic_DNA"/>
</dbReference>
<feature type="compositionally biased region" description="Basic and acidic residues" evidence="5">
    <location>
        <begin position="323"/>
        <end position="334"/>
    </location>
</feature>
<feature type="compositionally biased region" description="Low complexity" evidence="5">
    <location>
        <begin position="221"/>
        <end position="231"/>
    </location>
</feature>
<feature type="repeat" description="ANK" evidence="4">
    <location>
        <begin position="95"/>
        <end position="128"/>
    </location>
</feature>
<dbReference type="SUPFAM" id="SSF48403">
    <property type="entry name" value="Ankyrin repeat"/>
    <property type="match status" value="1"/>
</dbReference>
<dbReference type="PANTHER" id="PTHR24161:SF85">
    <property type="entry name" value="PALMITOYLTRANSFERASE HIP14"/>
    <property type="match status" value="1"/>
</dbReference>
<dbReference type="InterPro" id="IPR002110">
    <property type="entry name" value="Ankyrin_rpt"/>
</dbReference>
<accession>A0A9P6N2S0</accession>
<evidence type="ECO:0000313" key="6">
    <source>
        <dbReference type="EMBL" id="KAG0023076.1"/>
    </source>
</evidence>
<evidence type="ECO:0000256" key="3">
    <source>
        <dbReference type="ARBA" id="ARBA00023043"/>
    </source>
</evidence>
<evidence type="ECO:0000313" key="7">
    <source>
        <dbReference type="Proteomes" id="UP000703661"/>
    </source>
</evidence>
<dbReference type="Pfam" id="PF00023">
    <property type="entry name" value="Ank"/>
    <property type="match status" value="2"/>
</dbReference>
<evidence type="ECO:0000256" key="5">
    <source>
        <dbReference type="SAM" id="MobiDB-lite"/>
    </source>
</evidence>
<feature type="region of interest" description="Disordered" evidence="5">
    <location>
        <begin position="1"/>
        <end position="65"/>
    </location>
</feature>
<dbReference type="Gene3D" id="1.25.40.20">
    <property type="entry name" value="Ankyrin repeat-containing domain"/>
    <property type="match status" value="1"/>
</dbReference>
<dbReference type="AlphaFoldDB" id="A0A9P6N2S0"/>
<feature type="region of interest" description="Disordered" evidence="5">
    <location>
        <begin position="447"/>
        <end position="479"/>
    </location>
</feature>
<feature type="region of interest" description="Disordered" evidence="5">
    <location>
        <begin position="318"/>
        <end position="391"/>
    </location>
</feature>
<dbReference type="SMART" id="SM00248">
    <property type="entry name" value="ANK"/>
    <property type="match status" value="3"/>
</dbReference>
<feature type="repeat" description="ANK" evidence="4">
    <location>
        <begin position="146"/>
        <end position="178"/>
    </location>
</feature>
<dbReference type="Proteomes" id="UP000703661">
    <property type="component" value="Unassembled WGS sequence"/>
</dbReference>
<dbReference type="InterPro" id="IPR036770">
    <property type="entry name" value="Ankyrin_rpt-contain_sf"/>
</dbReference>